<evidence type="ECO:0000256" key="1">
    <source>
        <dbReference type="ARBA" id="ARBA00022801"/>
    </source>
</evidence>
<evidence type="ECO:0000256" key="2">
    <source>
        <dbReference type="ARBA" id="ARBA00023295"/>
    </source>
</evidence>
<dbReference type="InterPro" id="IPR017853">
    <property type="entry name" value="GH"/>
</dbReference>
<proteinExistence type="predicted"/>
<protein>
    <submittedName>
        <fullName evidence="4">Beta-galactosidase</fullName>
        <ecNumber evidence="4">3.2.1.23</ecNumber>
    </submittedName>
</protein>
<keyword evidence="1 4" id="KW-0378">Hydrolase</keyword>
<dbReference type="GO" id="GO:0004565">
    <property type="term" value="F:beta-galactosidase activity"/>
    <property type="evidence" value="ECO:0007669"/>
    <property type="project" value="UniProtKB-EC"/>
</dbReference>
<accession>A0A9D1YNT4</accession>
<evidence type="ECO:0000259" key="3">
    <source>
        <dbReference type="Pfam" id="PF02449"/>
    </source>
</evidence>
<name>A0A9D1YNT4_9FIRM</name>
<reference evidence="4" key="1">
    <citation type="journal article" date="2021" name="PeerJ">
        <title>Extensive microbial diversity within the chicken gut microbiome revealed by metagenomics and culture.</title>
        <authorList>
            <person name="Gilroy R."/>
            <person name="Ravi A."/>
            <person name="Getino M."/>
            <person name="Pursley I."/>
            <person name="Horton D.L."/>
            <person name="Alikhan N.F."/>
            <person name="Baker D."/>
            <person name="Gharbi K."/>
            <person name="Hall N."/>
            <person name="Watson M."/>
            <person name="Adriaenssens E.M."/>
            <person name="Foster-Nyarko E."/>
            <person name="Jarju S."/>
            <person name="Secka A."/>
            <person name="Antonio M."/>
            <person name="Oren A."/>
            <person name="Chaudhuri R.R."/>
            <person name="La Ragione R."/>
            <person name="Hildebrand F."/>
            <person name="Pallen M.J."/>
        </authorList>
    </citation>
    <scope>NUCLEOTIDE SEQUENCE</scope>
    <source>
        <strain evidence="4">ChiSxjej3B15-24422</strain>
    </source>
</reference>
<evidence type="ECO:0000313" key="4">
    <source>
        <dbReference type="EMBL" id="HIY59496.1"/>
    </source>
</evidence>
<dbReference type="AlphaFoldDB" id="A0A9D1YNT4"/>
<keyword evidence="2 4" id="KW-0326">Glycosidase</keyword>
<dbReference type="Proteomes" id="UP000824007">
    <property type="component" value="Unassembled WGS sequence"/>
</dbReference>
<dbReference type="SUPFAM" id="SSF51445">
    <property type="entry name" value="(Trans)glycosidases"/>
    <property type="match status" value="1"/>
</dbReference>
<dbReference type="GO" id="GO:0005975">
    <property type="term" value="P:carbohydrate metabolic process"/>
    <property type="evidence" value="ECO:0007669"/>
    <property type="project" value="InterPro"/>
</dbReference>
<organism evidence="4 5">
    <name type="scientific">Candidatus Eisenbergiella pullistercoris</name>
    <dbReference type="NCBI Taxonomy" id="2838555"/>
    <lineage>
        <taxon>Bacteria</taxon>
        <taxon>Bacillati</taxon>
        <taxon>Bacillota</taxon>
        <taxon>Clostridia</taxon>
        <taxon>Lachnospirales</taxon>
        <taxon>Lachnospiraceae</taxon>
        <taxon>Eisenbergiella</taxon>
    </lineage>
</organism>
<dbReference type="Gene3D" id="3.20.20.80">
    <property type="entry name" value="Glycosidases"/>
    <property type="match status" value="1"/>
</dbReference>
<dbReference type="InterPro" id="IPR013529">
    <property type="entry name" value="Glyco_hydro_42_N"/>
</dbReference>
<reference evidence="4" key="2">
    <citation type="submission" date="2021-04" db="EMBL/GenBank/DDBJ databases">
        <authorList>
            <person name="Gilroy R."/>
        </authorList>
    </citation>
    <scope>NUCLEOTIDE SEQUENCE</scope>
    <source>
        <strain evidence="4">ChiSxjej3B15-24422</strain>
    </source>
</reference>
<gene>
    <name evidence="4" type="ORF">H9831_02270</name>
</gene>
<dbReference type="EC" id="3.2.1.23" evidence="4"/>
<evidence type="ECO:0000313" key="5">
    <source>
        <dbReference type="Proteomes" id="UP000824007"/>
    </source>
</evidence>
<dbReference type="GO" id="GO:0009341">
    <property type="term" value="C:beta-galactosidase complex"/>
    <property type="evidence" value="ECO:0007669"/>
    <property type="project" value="InterPro"/>
</dbReference>
<sequence>MKIDWTKGKLRNAQMLKNAQMLEAGEDSCEILLGKEGGGISLPQLLETKDRYVIGDVEVLEDHSAAMMFRCFEKGADKEKLYLRFGLLPHFQTRICLDLSLLDNSTIYTNRTPGTLKLVCHGHRMKREDAARFELGIEKVYHDVRVRLSGFYTSNEKPEEFPIPDKKVVDEFGQWKEKEWPGKIHSLEELKKELAAQEGPASYSVPSWNRWGGDSTRKLKEGNGFFSTIKTEDGRWHLVDPDGCDYFSLGPCGTRPGDGCRVDGFETVCDWLPDREDPQWEEFWQEGVRQRTAYMKPEHFRILNFAGVNLKRVYGKDWKKKWEEIAMRSLKGSGVNSQGNFPGLHVNDGQDSLPYVRELPGFPMTKTLIFRDFPDVLSEEYQRNAEIYAKQLEGWKDDPWLIGYFLRNEPEFNFVEDLAIADEVLRNPADTCCRRGLIGFLKERYGSISALNQVWGTAFADFSDLEKPVDGCLEHYPGAEKDLREYSVFLIREYSRVPAEACRRVDPNHLNLGLRWSKAYNRDMMAGWEYFDVFSINCYDFDSTKDMDFVKNAGVDLPILMGEFHCGALDRGLTATGLKGVPDQEQRAVMFRHYVEKVAQHPYGVGAHWFQYNDQFCLGRFDGENYQIGMVDICMQPEKELMEAARQTAEVLYAVKNGEKPAYEQTPVSIPMIGY</sequence>
<dbReference type="EMBL" id="DXDD01000029">
    <property type="protein sequence ID" value="HIY59496.1"/>
    <property type="molecule type" value="Genomic_DNA"/>
</dbReference>
<feature type="domain" description="Glycoside hydrolase family 42 N-terminal" evidence="3">
    <location>
        <begin position="378"/>
        <end position="541"/>
    </location>
</feature>
<comment type="caution">
    <text evidence="4">The sequence shown here is derived from an EMBL/GenBank/DDBJ whole genome shotgun (WGS) entry which is preliminary data.</text>
</comment>
<dbReference type="Pfam" id="PF02449">
    <property type="entry name" value="Glyco_hydro_42"/>
    <property type="match status" value="1"/>
</dbReference>